<dbReference type="AlphaFoldDB" id="A0A8H2J964"/>
<evidence type="ECO:0000313" key="3">
    <source>
        <dbReference type="EMBL" id="TLH51594.1"/>
    </source>
</evidence>
<dbReference type="EMBL" id="CP062008">
    <property type="protein sequence ID" value="QPG72146.1"/>
    <property type="molecule type" value="Genomic_DNA"/>
</dbReference>
<evidence type="ECO:0000313" key="2">
    <source>
        <dbReference type="EMBL" id="QPG72146.1"/>
    </source>
</evidence>
<protein>
    <submittedName>
        <fullName evidence="2">AAA family ATPase</fullName>
    </submittedName>
    <submittedName>
        <fullName evidence="3">Chromosome partitioning protein</fullName>
    </submittedName>
</protein>
<accession>A0A8H2J964</accession>
<dbReference type="PANTHER" id="PTHR13696:SF52">
    <property type="entry name" value="PARA FAMILY PROTEIN CT_582"/>
    <property type="match status" value="1"/>
</dbReference>
<dbReference type="SUPFAM" id="SSF52540">
    <property type="entry name" value="P-loop containing nucleoside triphosphate hydrolases"/>
    <property type="match status" value="1"/>
</dbReference>
<proteinExistence type="predicted"/>
<evidence type="ECO:0000259" key="1">
    <source>
        <dbReference type="Pfam" id="PF13614"/>
    </source>
</evidence>
<reference evidence="3" key="1">
    <citation type="submission" date="2018-01" db="EMBL/GenBank/DDBJ databases">
        <title>Comparative genomics of Mycobacterium mucogenicum and Mycobacterium neoaurum clade members emphasizing tRNA and non-coding RNA.</title>
        <authorList>
            <person name="Behra P.R.K."/>
            <person name="Pettersson B.M.F."/>
            <person name="Das S."/>
            <person name="Dasgupta S."/>
            <person name="Kirsebom L.A."/>
        </authorList>
    </citation>
    <scope>NUCLEOTIDE SEQUENCE</scope>
    <source>
        <strain evidence="3">DSM 44124</strain>
    </source>
</reference>
<dbReference type="InterPro" id="IPR027417">
    <property type="entry name" value="P-loop_NTPase"/>
</dbReference>
<sequence length="287" mass="31525">MAHVIATINLKGGVGKTTTTVGLAEFLSAEFGKKVLIIDLDPQTNATTVLIGEDRWRILNDARNTLVSLFTDALRNDGEPPQFNLEATLQRRVSPVSEVRSVDLLPSSLDLIDVQDRLASMSSGRFYSNNPTDLLRRAVKPILDDYDYVLVDCPPNLGIVTLNGLRISDGYIIPTIPDVLSTYGIPQIQSRVKAFADNLGETIHELGIVITKYRAASTVHNTTAKRLEDDENLPVVFNTWVPEGNAIAASAEYSPTSTLRQKYAYQGGYEVFRALAKEFIAAVEEIA</sequence>
<dbReference type="GeneID" id="76724013"/>
<evidence type="ECO:0000313" key="4">
    <source>
        <dbReference type="Proteomes" id="UP000309231"/>
    </source>
</evidence>
<dbReference type="InterPro" id="IPR025669">
    <property type="entry name" value="AAA_dom"/>
</dbReference>
<dbReference type="PANTHER" id="PTHR13696">
    <property type="entry name" value="P-LOOP CONTAINING NUCLEOSIDE TRIPHOSPHATE HYDROLASE"/>
    <property type="match status" value="1"/>
</dbReference>
<reference evidence="2 4" key="2">
    <citation type="journal article" date="2019" name="BMC Evol. Biol.">
        <title>Comparative genomics of Mycobacterium mucogenicum and Mycobacterium neoaurum clade members emphasizing tRNA and non-coding RNA.</title>
        <authorList>
            <person name="Behra P.R.K."/>
            <person name="Pettersson B.M.F."/>
            <person name="Das S."/>
            <person name="Dasgupta S."/>
            <person name="Kirsebom L.A."/>
        </authorList>
    </citation>
    <scope>NUCLEOTIDE SEQUENCE [LARGE SCALE GENOMIC DNA]</scope>
    <source>
        <strain evidence="2 4">DSM 44124</strain>
    </source>
</reference>
<dbReference type="Gene3D" id="3.40.50.300">
    <property type="entry name" value="P-loop containing nucleotide triphosphate hydrolases"/>
    <property type="match status" value="1"/>
</dbReference>
<organism evidence="3">
    <name type="scientific">Mycolicibacterium mucogenicum DSM 44124</name>
    <dbReference type="NCBI Taxonomy" id="1226753"/>
    <lineage>
        <taxon>Bacteria</taxon>
        <taxon>Bacillati</taxon>
        <taxon>Actinomycetota</taxon>
        <taxon>Actinomycetes</taxon>
        <taxon>Mycobacteriales</taxon>
        <taxon>Mycobacteriaceae</taxon>
        <taxon>Mycolicibacterium</taxon>
    </lineage>
</organism>
<dbReference type="RefSeq" id="WP_053854491.1">
    <property type="nucleotide sequence ID" value="NZ_ANBS01000001.1"/>
</dbReference>
<dbReference type="Pfam" id="PF13614">
    <property type="entry name" value="AAA_31"/>
    <property type="match status" value="1"/>
</dbReference>
<name>A0A8H2J964_MYCMU</name>
<gene>
    <name evidence="2" type="ORF">C1S78_003810</name>
    <name evidence="3" type="ORF">C1S78_03820</name>
</gene>
<dbReference type="InterPro" id="IPR050678">
    <property type="entry name" value="DNA_Partitioning_ATPase"/>
</dbReference>
<dbReference type="EMBL" id="POTL01000001">
    <property type="protein sequence ID" value="TLH51594.1"/>
    <property type="molecule type" value="Genomic_DNA"/>
</dbReference>
<dbReference type="KEGG" id="mmuc:C1S78_003810"/>
<dbReference type="CDD" id="cd02042">
    <property type="entry name" value="ParAB_family"/>
    <property type="match status" value="1"/>
</dbReference>
<keyword evidence="4" id="KW-1185">Reference proteome</keyword>
<feature type="domain" description="AAA" evidence="1">
    <location>
        <begin position="3"/>
        <end position="201"/>
    </location>
</feature>
<reference evidence="2 4" key="3">
    <citation type="journal article" date="2019" name="Sci. Rep.">
        <title>Insight into the biology of Mycobacterium mucogenicum and Mycobacterium neoaurum clade members.</title>
        <authorList>
            <person name="Behra P.R.K."/>
            <person name="Pettersson B.M.F."/>
            <person name="Ramesh M."/>
            <person name="Dasgupta S."/>
            <person name="Kirsebom L.A."/>
        </authorList>
    </citation>
    <scope>NUCLEOTIDE SEQUENCE [LARGE SCALE GENOMIC DNA]</scope>
    <source>
        <strain evidence="2 4">DSM 44124</strain>
    </source>
</reference>
<dbReference type="Proteomes" id="UP000309231">
    <property type="component" value="Chromosome"/>
</dbReference>